<feature type="active site" description="Nucleophile" evidence="11">
    <location>
        <position position="276"/>
    </location>
</feature>
<dbReference type="InterPro" id="IPR017853">
    <property type="entry name" value="GH"/>
</dbReference>
<feature type="binding site" evidence="14">
    <location>
        <position position="450"/>
    </location>
    <ligand>
        <name>substrate</name>
    </ligand>
</feature>
<evidence type="ECO:0000256" key="2">
    <source>
        <dbReference type="ARBA" id="ARBA00001913"/>
    </source>
</evidence>
<dbReference type="PANTHER" id="PTHR10357">
    <property type="entry name" value="ALPHA-AMYLASE FAMILY MEMBER"/>
    <property type="match status" value="1"/>
</dbReference>
<evidence type="ECO:0000256" key="7">
    <source>
        <dbReference type="ARBA" id="ARBA00022801"/>
    </source>
</evidence>
<evidence type="ECO:0000256" key="1">
    <source>
        <dbReference type="ARBA" id="ARBA00000548"/>
    </source>
</evidence>
<feature type="chain" id="PRO_5043269963" description="alpha-amylase" evidence="15">
    <location>
        <begin position="19"/>
        <end position="574"/>
    </location>
</feature>
<comment type="caution">
    <text evidence="17">The sequence shown here is derived from an EMBL/GenBank/DDBJ whole genome shotgun (WGS) entry which is preliminary data.</text>
</comment>
<evidence type="ECO:0000256" key="10">
    <source>
        <dbReference type="ARBA" id="ARBA00023295"/>
    </source>
</evidence>
<evidence type="ECO:0000256" key="15">
    <source>
        <dbReference type="SAM" id="SignalP"/>
    </source>
</evidence>
<dbReference type="EC" id="3.2.1.1" evidence="4"/>
<accession>A0A9P1C0C7</accession>
<feature type="active site" description="Proton donor" evidence="11">
    <location>
        <position position="300"/>
    </location>
</feature>
<keyword evidence="7" id="KW-0378">Hydrolase</keyword>
<dbReference type="AlphaFoldDB" id="A0A9P1C0C7"/>
<dbReference type="Proteomes" id="UP001152797">
    <property type="component" value="Unassembled WGS sequence"/>
</dbReference>
<evidence type="ECO:0000256" key="9">
    <source>
        <dbReference type="ARBA" id="ARBA00023277"/>
    </source>
</evidence>
<comment type="cofactor">
    <cofactor evidence="2">
        <name>Ca(2+)</name>
        <dbReference type="ChEBI" id="CHEBI:29108"/>
    </cofactor>
</comment>
<reference evidence="17" key="1">
    <citation type="submission" date="2022-10" db="EMBL/GenBank/DDBJ databases">
        <authorList>
            <person name="Chen Y."/>
            <person name="Dougan E. K."/>
            <person name="Chan C."/>
            <person name="Rhodes N."/>
            <person name="Thang M."/>
        </authorList>
    </citation>
    <scope>NUCLEOTIDE SEQUENCE</scope>
</reference>
<dbReference type="PIRSF" id="PIRSF001024">
    <property type="entry name" value="Alph-amyl_fung"/>
    <property type="match status" value="1"/>
</dbReference>
<feature type="disulfide bond" evidence="13">
    <location>
        <begin position="48"/>
        <end position="63"/>
    </location>
</feature>
<evidence type="ECO:0000256" key="12">
    <source>
        <dbReference type="PIRSR" id="PIRSR001024-2"/>
    </source>
</evidence>
<evidence type="ECO:0000256" key="3">
    <source>
        <dbReference type="ARBA" id="ARBA00008061"/>
    </source>
</evidence>
<dbReference type="OrthoDB" id="1740265at2759"/>
<keyword evidence="10" id="KW-0326">Glycosidase</keyword>
<evidence type="ECO:0000256" key="6">
    <source>
        <dbReference type="ARBA" id="ARBA00022729"/>
    </source>
</evidence>
<keyword evidence="9" id="KW-0119">Carbohydrate metabolism</keyword>
<evidence type="ECO:0000313" key="19">
    <source>
        <dbReference type="Proteomes" id="UP001152797"/>
    </source>
</evidence>
<dbReference type="GO" id="GO:0005509">
    <property type="term" value="F:calcium ion binding"/>
    <property type="evidence" value="ECO:0007669"/>
    <property type="project" value="InterPro"/>
</dbReference>
<evidence type="ECO:0000256" key="8">
    <source>
        <dbReference type="ARBA" id="ARBA00022837"/>
    </source>
</evidence>
<evidence type="ECO:0000256" key="14">
    <source>
        <dbReference type="PIRSR" id="PIRSR001024-5"/>
    </source>
</evidence>
<dbReference type="EMBL" id="CAMXCT030000777">
    <property type="protein sequence ID" value="CAL4770414.1"/>
    <property type="molecule type" value="Genomic_DNA"/>
</dbReference>
<evidence type="ECO:0000313" key="17">
    <source>
        <dbReference type="EMBL" id="CAI3983102.1"/>
    </source>
</evidence>
<dbReference type="EMBL" id="CAMXCT020000777">
    <property type="protein sequence ID" value="CAL1136477.1"/>
    <property type="molecule type" value="Genomic_DNA"/>
</dbReference>
<dbReference type="InterPro" id="IPR006047">
    <property type="entry name" value="GH13_cat_dom"/>
</dbReference>
<keyword evidence="13" id="KW-1015">Disulfide bond</keyword>
<dbReference type="EMBL" id="CAMXCT010000777">
    <property type="protein sequence ID" value="CAI3983102.1"/>
    <property type="molecule type" value="Genomic_DNA"/>
</dbReference>
<keyword evidence="8" id="KW-0106">Calcium</keyword>
<gene>
    <name evidence="17" type="ORF">C1SCF055_LOCUS10748</name>
</gene>
<keyword evidence="6 15" id="KW-0732">Signal</keyword>
<comment type="catalytic activity">
    <reaction evidence="1">
        <text>Endohydrolysis of (1-&gt;4)-alpha-D-glucosidic linkages in polysaccharides containing three or more (1-&gt;4)-alpha-linked D-glucose units.</text>
        <dbReference type="EC" id="3.2.1.1"/>
    </reaction>
</comment>
<feature type="binding site" evidence="14">
    <location>
        <position position="394"/>
    </location>
    <ligand>
        <name>substrate</name>
    </ligand>
</feature>
<keyword evidence="5" id="KW-0479">Metal-binding</keyword>
<feature type="site" description="Transition state stabilizer" evidence="12">
    <location>
        <position position="394"/>
    </location>
</feature>
<dbReference type="SUPFAM" id="SSF51445">
    <property type="entry name" value="(Trans)glycosidases"/>
    <property type="match status" value="1"/>
</dbReference>
<sequence length="574" mass="64559">MALTFVGVILGIFALAKSEFSLAGKSVYFVVVDRFARSGTQALNTTYCDLAADWINNTGGGYCGGTLSGIIDRLDYIEGMGFDCIWITPVVDSNGFMGYDAVNIFEIEPHFGSKEDFKRLSQKLHERSMCLILDIVLNHMRPLVVNGEVNLSTIVPFNHESHYNQRNRSNNQSFEEYLISWPPPPFNPSEDNQRLQTLKMTGELDCGHHVADHTECACFPGNIGFSCPSLIAEDFTTGYLGVLGDLNHSNPFVRRTLLTWVREMVQNYSLDALRLDTAIYLDRDFLPEVQEVAGVQVLGEATVNNLTFQASLMHGEAQSGLLGLLNFPPFYQLPRAFCGYRMGGDFGDYSLQGTWYEEADMEGLGSVLSLQLSSSMHLGNSNLDMMGNFADNHDEFSRLTYYCRYDSLRIRQALVWVFLSRGIPILYYGTEQGLDGHQGPENSKGQDNLRESMWHTGYRTDTWQYRFIQRLNKLRKDFGVGVGDAKIRQTSKTTLVFSRETTKAGTIWVFLNNAKNATEKEGQIYCPGPGSGHGLRGRWFDALSGKPMNRYFKAGCFQAPDRNPKVLFRGRHVP</sequence>
<evidence type="ECO:0000256" key="4">
    <source>
        <dbReference type="ARBA" id="ARBA00012595"/>
    </source>
</evidence>
<evidence type="ECO:0000256" key="11">
    <source>
        <dbReference type="PIRSR" id="PIRSR001024-1"/>
    </source>
</evidence>
<evidence type="ECO:0000256" key="13">
    <source>
        <dbReference type="PIRSR" id="PIRSR001024-4"/>
    </source>
</evidence>
<feature type="binding site" evidence="14">
    <location>
        <position position="139"/>
    </location>
    <ligand>
        <name>substrate</name>
    </ligand>
</feature>
<dbReference type="Gene3D" id="3.20.20.80">
    <property type="entry name" value="Glycosidases"/>
    <property type="match status" value="2"/>
</dbReference>
<feature type="binding site" evidence="14">
    <location>
        <position position="274"/>
    </location>
    <ligand>
        <name>substrate</name>
    </ligand>
</feature>
<evidence type="ECO:0000259" key="16">
    <source>
        <dbReference type="SMART" id="SM00642"/>
    </source>
</evidence>
<dbReference type="SMART" id="SM00642">
    <property type="entry name" value="Aamy"/>
    <property type="match status" value="1"/>
</dbReference>
<dbReference type="InterPro" id="IPR013777">
    <property type="entry name" value="A-amylase-like"/>
</dbReference>
<protein>
    <recommendedName>
        <fullName evidence="4">alpha-amylase</fullName>
        <ecNumber evidence="4">3.2.1.1</ecNumber>
    </recommendedName>
</protein>
<feature type="signal peptide" evidence="15">
    <location>
        <begin position="1"/>
        <end position="18"/>
    </location>
</feature>
<reference evidence="18 19" key="2">
    <citation type="submission" date="2024-05" db="EMBL/GenBank/DDBJ databases">
        <authorList>
            <person name="Chen Y."/>
            <person name="Shah S."/>
            <person name="Dougan E. K."/>
            <person name="Thang M."/>
            <person name="Chan C."/>
        </authorList>
    </citation>
    <scope>NUCLEOTIDE SEQUENCE [LARGE SCALE GENOMIC DNA]</scope>
</reference>
<feature type="domain" description="Glycosyl hydrolase family 13 catalytic" evidence="16">
    <location>
        <begin position="29"/>
        <end position="475"/>
    </location>
</feature>
<organism evidence="17">
    <name type="scientific">Cladocopium goreaui</name>
    <dbReference type="NCBI Taxonomy" id="2562237"/>
    <lineage>
        <taxon>Eukaryota</taxon>
        <taxon>Sar</taxon>
        <taxon>Alveolata</taxon>
        <taxon>Dinophyceae</taxon>
        <taxon>Suessiales</taxon>
        <taxon>Symbiodiniaceae</taxon>
        <taxon>Cladocopium</taxon>
    </lineage>
</organism>
<proteinExistence type="inferred from homology"/>
<name>A0A9P1C0C7_9DINO</name>
<dbReference type="GO" id="GO:0005975">
    <property type="term" value="P:carbohydrate metabolic process"/>
    <property type="evidence" value="ECO:0007669"/>
    <property type="project" value="InterPro"/>
</dbReference>
<comment type="similarity">
    <text evidence="3">Belongs to the glycosyl hydrolase 13 family.</text>
</comment>
<dbReference type="GO" id="GO:0004556">
    <property type="term" value="F:alpha-amylase activity"/>
    <property type="evidence" value="ECO:0007669"/>
    <property type="project" value="UniProtKB-EC"/>
</dbReference>
<keyword evidence="19" id="KW-1185">Reference proteome</keyword>
<dbReference type="Pfam" id="PF00128">
    <property type="entry name" value="Alpha-amylase"/>
    <property type="match status" value="1"/>
</dbReference>
<evidence type="ECO:0000256" key="5">
    <source>
        <dbReference type="ARBA" id="ARBA00022723"/>
    </source>
</evidence>
<evidence type="ECO:0000313" key="18">
    <source>
        <dbReference type="EMBL" id="CAL4770414.1"/>
    </source>
</evidence>
<dbReference type="PANTHER" id="PTHR10357:SF215">
    <property type="entry name" value="ALPHA-AMYLASE 1"/>
    <property type="match status" value="1"/>
</dbReference>